<proteinExistence type="predicted"/>
<dbReference type="AlphaFoldDB" id="K9W3Z3"/>
<sequence length="595" mass="65274">MRFYWLLPSFLSIFLFSLPASAAKLLSWRFDANQNRLDFQTDFGVQPRAQLLTNPTRLIIDLPSTTLARPTVTQPLAGAIRSLRVGQFDNQTTRLVLELNPGYTIDPQEVLFRGTTTAQWSIKLPKPERIGDLPDLTPVTNLPVSVDNNQARPVSPPTISQQLGTQIQNLQITRDGFFIRTNGGNPTLRVGRSEDRRTINIDLDGTTLAPNLARDFPINRYGVSRIQFSQPSPRVARVTLNVSENSPDWQASLSRLDGIVVLPQGISAAQIQNSGSTLSSSNQLATIGSVELDFNSPQLLIRSDLPVKPIITWDGSARLYRITVPNAQLSTSYREPQLTPNSPLLRVRLLPVGSRAVEIQVIPSAGVEIGGLNQISNQLVAIQLKQNRPGSSPITTIPIPPPDQPNPSVGLPSIPNSRIVVVVDPGHGGKDPGAIGYGGLREVDVILPIARQVTALLEQRGIKVVMSRNADYFVDLAPRVDLAARVGADLFVSIHANSIRNRSDVNGLETYYYGGGQRLAQTIHNSVLQSVNINNRGVRSARFYVLRRSSMPATLVEVGYLTSPQEAQKLADPNYQRQMAEAIARGVLQYIQQNF</sequence>
<dbReference type="EC" id="3.5.1.28" evidence="4"/>
<dbReference type="OrthoDB" id="9806267at2"/>
<dbReference type="Pfam" id="PF01520">
    <property type="entry name" value="Amidase_3"/>
    <property type="match status" value="1"/>
</dbReference>
<dbReference type="KEGG" id="cep:Cri9333_3319"/>
<dbReference type="Pfam" id="PF11741">
    <property type="entry name" value="AMIN"/>
    <property type="match status" value="2"/>
</dbReference>
<protein>
    <submittedName>
        <fullName evidence="4">N-acetylmuramoyl-L-alanine amidase</fullName>
        <ecNumber evidence="4">3.5.1.28</ecNumber>
    </submittedName>
</protein>
<feature type="domain" description="MurNAc-LAA" evidence="3">
    <location>
        <begin position="480"/>
        <end position="588"/>
    </location>
</feature>
<dbReference type="InterPro" id="IPR002508">
    <property type="entry name" value="MurNAc-LAA_cat"/>
</dbReference>
<dbReference type="SMART" id="SM00646">
    <property type="entry name" value="Ami_3"/>
    <property type="match status" value="1"/>
</dbReference>
<evidence type="ECO:0000313" key="4">
    <source>
        <dbReference type="EMBL" id="AFZ14150.1"/>
    </source>
</evidence>
<dbReference type="PATRIC" id="fig|1173022.3.peg.3589"/>
<dbReference type="GO" id="GO:0009253">
    <property type="term" value="P:peptidoglycan catabolic process"/>
    <property type="evidence" value="ECO:0007669"/>
    <property type="project" value="InterPro"/>
</dbReference>
<evidence type="ECO:0000313" key="5">
    <source>
        <dbReference type="Proteomes" id="UP000010472"/>
    </source>
</evidence>
<accession>K9W3Z3</accession>
<organism evidence="4 5">
    <name type="scientific">Crinalium epipsammum PCC 9333</name>
    <dbReference type="NCBI Taxonomy" id="1173022"/>
    <lineage>
        <taxon>Bacteria</taxon>
        <taxon>Bacillati</taxon>
        <taxon>Cyanobacteriota</taxon>
        <taxon>Cyanophyceae</taxon>
        <taxon>Gomontiellales</taxon>
        <taxon>Gomontiellaceae</taxon>
        <taxon>Crinalium</taxon>
    </lineage>
</organism>
<dbReference type="InterPro" id="IPR050695">
    <property type="entry name" value="N-acetylmuramoyl_amidase_3"/>
</dbReference>
<evidence type="ECO:0000256" key="1">
    <source>
        <dbReference type="ARBA" id="ARBA00022801"/>
    </source>
</evidence>
<dbReference type="PANTHER" id="PTHR30404:SF0">
    <property type="entry name" value="N-ACETYLMURAMOYL-L-ALANINE AMIDASE AMIC"/>
    <property type="match status" value="1"/>
</dbReference>
<evidence type="ECO:0000259" key="3">
    <source>
        <dbReference type="SMART" id="SM00646"/>
    </source>
</evidence>
<dbReference type="HOGENOM" id="CLU_456943_0_0_3"/>
<name>K9W3Z3_9CYAN</name>
<dbReference type="EMBL" id="CP003620">
    <property type="protein sequence ID" value="AFZ14150.1"/>
    <property type="molecule type" value="Genomic_DNA"/>
</dbReference>
<evidence type="ECO:0000256" key="2">
    <source>
        <dbReference type="SAM" id="SignalP"/>
    </source>
</evidence>
<keyword evidence="1 4" id="KW-0378">Hydrolase</keyword>
<dbReference type="Proteomes" id="UP000010472">
    <property type="component" value="Chromosome"/>
</dbReference>
<dbReference type="eggNOG" id="COG0860">
    <property type="taxonomic scope" value="Bacteria"/>
</dbReference>
<dbReference type="STRING" id="1173022.Cri9333_3319"/>
<dbReference type="GO" id="GO:0030288">
    <property type="term" value="C:outer membrane-bounded periplasmic space"/>
    <property type="evidence" value="ECO:0007669"/>
    <property type="project" value="TreeGrafter"/>
</dbReference>
<reference evidence="4 5" key="1">
    <citation type="submission" date="2012-06" db="EMBL/GenBank/DDBJ databases">
        <title>Finished chromosome of genome of Crinalium epipsammum PCC 9333.</title>
        <authorList>
            <consortium name="US DOE Joint Genome Institute"/>
            <person name="Gugger M."/>
            <person name="Coursin T."/>
            <person name="Rippka R."/>
            <person name="Tandeau De Marsac N."/>
            <person name="Huntemann M."/>
            <person name="Wei C.-L."/>
            <person name="Han J."/>
            <person name="Detter J.C."/>
            <person name="Han C."/>
            <person name="Tapia R."/>
            <person name="Davenport K."/>
            <person name="Daligault H."/>
            <person name="Erkkila T."/>
            <person name="Gu W."/>
            <person name="Munk A.C.C."/>
            <person name="Teshima H."/>
            <person name="Xu Y."/>
            <person name="Chain P."/>
            <person name="Chen A."/>
            <person name="Krypides N."/>
            <person name="Mavromatis K."/>
            <person name="Markowitz V."/>
            <person name="Szeto E."/>
            <person name="Ivanova N."/>
            <person name="Mikhailova N."/>
            <person name="Ovchinnikova G."/>
            <person name="Pagani I."/>
            <person name="Pati A."/>
            <person name="Goodwin L."/>
            <person name="Peters L."/>
            <person name="Pitluck S."/>
            <person name="Woyke T."/>
            <person name="Kerfeld C."/>
        </authorList>
    </citation>
    <scope>NUCLEOTIDE SEQUENCE [LARGE SCALE GENOMIC DNA]</scope>
    <source>
        <strain evidence="4 5">PCC 9333</strain>
    </source>
</reference>
<feature type="signal peptide" evidence="2">
    <location>
        <begin position="1"/>
        <end position="22"/>
    </location>
</feature>
<dbReference type="GO" id="GO:0008745">
    <property type="term" value="F:N-acetylmuramoyl-L-alanine amidase activity"/>
    <property type="evidence" value="ECO:0007669"/>
    <property type="project" value="UniProtKB-EC"/>
</dbReference>
<keyword evidence="5" id="KW-1185">Reference proteome</keyword>
<dbReference type="Gene3D" id="2.60.40.3500">
    <property type="match status" value="1"/>
</dbReference>
<dbReference type="InterPro" id="IPR021731">
    <property type="entry name" value="AMIN_dom"/>
</dbReference>
<dbReference type="CDD" id="cd02696">
    <property type="entry name" value="MurNAc-LAA"/>
    <property type="match status" value="1"/>
</dbReference>
<feature type="chain" id="PRO_5003937141" evidence="2">
    <location>
        <begin position="23"/>
        <end position="595"/>
    </location>
</feature>
<dbReference type="RefSeq" id="WP_015204256.1">
    <property type="nucleotide sequence ID" value="NC_019753.1"/>
</dbReference>
<dbReference type="Gene3D" id="3.40.630.40">
    <property type="entry name" value="Zn-dependent exopeptidases"/>
    <property type="match status" value="1"/>
</dbReference>
<dbReference type="SUPFAM" id="SSF53187">
    <property type="entry name" value="Zn-dependent exopeptidases"/>
    <property type="match status" value="1"/>
</dbReference>
<gene>
    <name evidence="4" type="ORF">Cri9333_3319</name>
</gene>
<keyword evidence="2" id="KW-0732">Signal</keyword>
<dbReference type="PANTHER" id="PTHR30404">
    <property type="entry name" value="N-ACETYLMURAMOYL-L-ALANINE AMIDASE"/>
    <property type="match status" value="1"/>
</dbReference>